<name>A0AAE3W696_9ACTN</name>
<dbReference type="PIRSF" id="PIRSF014753">
    <property type="entry name" value="UCP014753"/>
    <property type="match status" value="1"/>
</dbReference>
<accession>A0AAE3W696</accession>
<dbReference type="PANTHER" id="PTHR35339">
    <property type="entry name" value="LINALOOL DEHYDRATASE_ISOMERASE DOMAIN-CONTAINING PROTEIN"/>
    <property type="match status" value="1"/>
</dbReference>
<dbReference type="RefSeq" id="WP_307246126.1">
    <property type="nucleotide sequence ID" value="NZ_JAUSUZ010000001.1"/>
</dbReference>
<dbReference type="PANTHER" id="PTHR35339:SF4">
    <property type="entry name" value="LINALOOL DEHYDRATASE_ISOMERASE DOMAIN-CONTAINING PROTEIN"/>
    <property type="match status" value="1"/>
</dbReference>
<reference evidence="3 4" key="1">
    <citation type="submission" date="2023-07" db="EMBL/GenBank/DDBJ databases">
        <title>Sequencing the genomes of 1000 actinobacteria strains.</title>
        <authorList>
            <person name="Klenk H.-P."/>
        </authorList>
    </citation>
    <scope>NUCLEOTIDE SEQUENCE [LARGE SCALE GENOMIC DNA]</scope>
    <source>
        <strain evidence="3 4">DSM 44709</strain>
    </source>
</reference>
<dbReference type="InterPro" id="IPR049349">
    <property type="entry name" value="DUF2264_N"/>
</dbReference>
<keyword evidence="4" id="KW-1185">Reference proteome</keyword>
<evidence type="ECO:0000256" key="1">
    <source>
        <dbReference type="SAM" id="MobiDB-lite"/>
    </source>
</evidence>
<dbReference type="AlphaFoldDB" id="A0AAE3W696"/>
<evidence type="ECO:0000313" key="4">
    <source>
        <dbReference type="Proteomes" id="UP001240236"/>
    </source>
</evidence>
<dbReference type="Pfam" id="PF10022">
    <property type="entry name" value="DUF2264"/>
    <property type="match status" value="1"/>
</dbReference>
<proteinExistence type="predicted"/>
<evidence type="ECO:0000259" key="2">
    <source>
        <dbReference type="Pfam" id="PF10022"/>
    </source>
</evidence>
<dbReference type="EMBL" id="JAUSUZ010000001">
    <property type="protein sequence ID" value="MDQ0370284.1"/>
    <property type="molecule type" value="Genomic_DNA"/>
</dbReference>
<organism evidence="3 4">
    <name type="scientific">Catenuloplanes indicus</name>
    <dbReference type="NCBI Taxonomy" id="137267"/>
    <lineage>
        <taxon>Bacteria</taxon>
        <taxon>Bacillati</taxon>
        <taxon>Actinomycetota</taxon>
        <taxon>Actinomycetes</taxon>
        <taxon>Micromonosporales</taxon>
        <taxon>Micromonosporaceae</taxon>
        <taxon>Catenuloplanes</taxon>
    </lineage>
</organism>
<gene>
    <name evidence="3" type="ORF">J2S42_006953</name>
</gene>
<evidence type="ECO:0000313" key="3">
    <source>
        <dbReference type="EMBL" id="MDQ0370284.1"/>
    </source>
</evidence>
<sequence>MDLPPEDRTRSPYTGWTRAHWETMADHLLESVVPFAAPGFAQFRLPGRTSRAGVESDGLEGFARTFLLAGTRIAGDRGETPRAEILIERYAEGLAAGTDPGDRYAWPPIEDYAQSIVEAASVALMLAETRPWLWDRLGRDTQRSVHRWLEQIVGKRPWPCNWLLFQVIVEQFLADTGGRFAQREIDAGLDAIEEWYRGDGWYSDGAGQHFDHYAGWAMHLYPLLWARMPGAAGSDRAARYRERLHAFLGDFRLMFGADGAPMHQGRSLTYRYAAAAALWTGALADATPLPPGETRRLASGALRYFADRGTPDEAGLLRLGYHGQFPPITQPYSGPASPYWAAKGFVGLLLPADHPVWTATEEPAAVERASFIRTLPAPGWLLHGTRADGVVRLYNHGSDHIKVPAELGEDPERDDPHYAKVGYSTHTAPETEARAWSADVDGHTGLVPPGGGAVTRRRRIHRIGCADRFAASYYTDGDVRVETSSVLCGDAGELRIERITGPAGWTPRTGGFAIAGAGTPAGRAHDRTAEVVGPDGLTSRVVGLLGWSAAGVQRMSGANAFGSRSATPYLTGPVVDGTAAWYVALVTLSRDVSGVVPAAAQQGDEVVAVLPDGEEIRVRLGESPRYSRRPPRGGPSITWDPTVP</sequence>
<protein>
    <recommendedName>
        <fullName evidence="2">DUF2264 domain-containing protein</fullName>
    </recommendedName>
</protein>
<dbReference type="InterPro" id="IPR016624">
    <property type="entry name" value="UCP014753"/>
</dbReference>
<feature type="region of interest" description="Disordered" evidence="1">
    <location>
        <begin position="621"/>
        <end position="644"/>
    </location>
</feature>
<dbReference type="Proteomes" id="UP001240236">
    <property type="component" value="Unassembled WGS sequence"/>
</dbReference>
<feature type="domain" description="DUF2264" evidence="2">
    <location>
        <begin position="17"/>
        <end position="363"/>
    </location>
</feature>
<comment type="caution">
    <text evidence="3">The sequence shown here is derived from an EMBL/GenBank/DDBJ whole genome shotgun (WGS) entry which is preliminary data.</text>
</comment>